<proteinExistence type="predicted"/>
<gene>
    <name evidence="2" type="ORF">DZF93_14920</name>
</gene>
<evidence type="ECO:0000256" key="1">
    <source>
        <dbReference type="SAM" id="MobiDB-lite"/>
    </source>
</evidence>
<accession>A0A399Q7Q0</accession>
<feature type="non-terminal residue" evidence="2">
    <location>
        <position position="47"/>
    </location>
</feature>
<protein>
    <submittedName>
        <fullName evidence="2">Co-chaperone YbbN</fullName>
    </submittedName>
</protein>
<reference evidence="2 3" key="1">
    <citation type="submission" date="2018-08" db="EMBL/GenBank/DDBJ databases">
        <title>Genome Sequence of Clavibacter michiganensis Subspecies type strains, and the Atypical Peach-Colored Strains Isolated from Tomato.</title>
        <authorList>
            <person name="Osdaghi E."/>
            <person name="Portier P."/>
            <person name="Briand M."/>
            <person name="Jacques M.-A."/>
        </authorList>
    </citation>
    <scope>NUCLEOTIDE SEQUENCE [LARGE SCALE GENOMIC DNA]</scope>
    <source>
        <strain evidence="2 3">CFBP 6488</strain>
    </source>
</reference>
<name>A0A399Q7Q0_9MICO</name>
<evidence type="ECO:0000313" key="3">
    <source>
        <dbReference type="Proteomes" id="UP000266634"/>
    </source>
</evidence>
<sequence length="47" mass="4307">MTNVPPSAASLRGAVDLSSLVNRAQAPAAPAGGSPAAGAPDAPGAPV</sequence>
<dbReference type="AlphaFoldDB" id="A0A399Q7Q0"/>
<feature type="region of interest" description="Disordered" evidence="1">
    <location>
        <begin position="26"/>
        <end position="47"/>
    </location>
</feature>
<dbReference type="Proteomes" id="UP000266634">
    <property type="component" value="Unassembled WGS sequence"/>
</dbReference>
<organism evidence="2 3">
    <name type="scientific">Clavibacter michiganensis subsp. insidiosus</name>
    <dbReference type="NCBI Taxonomy" id="33014"/>
    <lineage>
        <taxon>Bacteria</taxon>
        <taxon>Bacillati</taxon>
        <taxon>Actinomycetota</taxon>
        <taxon>Actinomycetes</taxon>
        <taxon>Micrococcales</taxon>
        <taxon>Microbacteriaceae</taxon>
        <taxon>Clavibacter</taxon>
    </lineage>
</organism>
<dbReference type="EMBL" id="QWEA01000827">
    <property type="protein sequence ID" value="RIJ13137.1"/>
    <property type="molecule type" value="Genomic_DNA"/>
</dbReference>
<evidence type="ECO:0000313" key="2">
    <source>
        <dbReference type="EMBL" id="RIJ13137.1"/>
    </source>
</evidence>
<comment type="caution">
    <text evidence="2">The sequence shown here is derived from an EMBL/GenBank/DDBJ whole genome shotgun (WGS) entry which is preliminary data.</text>
</comment>